<accession>C2ME44</accession>
<organism evidence="1 2">
    <name type="scientific">Porphyromonas uenonis 60-3</name>
    <dbReference type="NCBI Taxonomy" id="596327"/>
    <lineage>
        <taxon>Bacteria</taxon>
        <taxon>Pseudomonadati</taxon>
        <taxon>Bacteroidota</taxon>
        <taxon>Bacteroidia</taxon>
        <taxon>Bacteroidales</taxon>
        <taxon>Porphyromonadaceae</taxon>
        <taxon>Porphyromonas</taxon>
    </lineage>
</organism>
<keyword evidence="2" id="KW-1185">Reference proteome</keyword>
<dbReference type="Proteomes" id="UP000003303">
    <property type="component" value="Unassembled WGS sequence"/>
</dbReference>
<reference evidence="1 2" key="1">
    <citation type="submission" date="2009-04" db="EMBL/GenBank/DDBJ databases">
        <authorList>
            <person name="Sebastian Y."/>
            <person name="Madupu R."/>
            <person name="Durkin A.S."/>
            <person name="Torralba M."/>
            <person name="Methe B."/>
            <person name="Sutton G.G."/>
            <person name="Strausberg R.L."/>
            <person name="Nelson K.E."/>
        </authorList>
    </citation>
    <scope>NUCLEOTIDE SEQUENCE [LARGE SCALE GENOMIC DNA]</scope>
    <source>
        <strain evidence="1 2">60-3</strain>
    </source>
</reference>
<dbReference type="RefSeq" id="WP_007366121.1">
    <property type="nucleotide sequence ID" value="NZ_ACLR01000224.1"/>
</dbReference>
<proteinExistence type="predicted"/>
<gene>
    <name evidence="1" type="ORF">PORUE0001_1098</name>
</gene>
<evidence type="ECO:0000313" key="1">
    <source>
        <dbReference type="EMBL" id="EEK16004.1"/>
    </source>
</evidence>
<sequence length="116" mass="13319">MAVKIPQTYNPTNFSSNSFYEQVAGDWKLSAAEIKDVHYVLIVHQKVILEIYEVAHWTQKMSDKRWVFRGQPVLRAIPQKEYPGHPFASLIGQNIDMEDSCTIQYFAISSPEDSAK</sequence>
<protein>
    <submittedName>
        <fullName evidence="1">Uncharacterized protein</fullName>
    </submittedName>
</protein>
<dbReference type="EMBL" id="ACLR01000224">
    <property type="protein sequence ID" value="EEK16004.1"/>
    <property type="molecule type" value="Genomic_DNA"/>
</dbReference>
<name>C2ME44_9PORP</name>
<comment type="caution">
    <text evidence="1">The sequence shown here is derived from an EMBL/GenBank/DDBJ whole genome shotgun (WGS) entry which is preliminary data.</text>
</comment>
<evidence type="ECO:0000313" key="2">
    <source>
        <dbReference type="Proteomes" id="UP000003303"/>
    </source>
</evidence>
<dbReference type="AlphaFoldDB" id="C2ME44"/>